<sequence>MSRRLHFVGTLPQFSTADEAMAWQLRKLHDEIRRVTGGETGDRLNWFVPLAKDLMRLPHIRTSRTGEWTDYDDVDRLVLKRGHTLRVADIPLRMADWAEDGIASLDALGTPATPQLPLQIGIPGYLDIALFLFGPVGMFSHATTFRFALARQIERIAHFAGDRVVFQIETPAALVAVASAPTPLRAAVADLMARCVLRQVTLAPRGSRFGLRLCPGDMGHKAKIRLRTAQPVVALANALTRRWPATHNPLEYLHLPLCGGSEPPTTAARFHTPLRRLSHGPARTIVADIAHEDQQPDQQRAVRDRVEDALGREVDIATACGLGRRTPVQARRAVASMRRLLT</sequence>
<dbReference type="Proteomes" id="UP001552527">
    <property type="component" value="Unassembled WGS sequence"/>
</dbReference>
<dbReference type="RefSeq" id="WP_364026666.1">
    <property type="nucleotide sequence ID" value="NZ_JBFATD010000016.1"/>
</dbReference>
<dbReference type="EMBL" id="JBFATE010000016">
    <property type="protein sequence ID" value="MEV5249513.1"/>
    <property type="molecule type" value="Genomic_DNA"/>
</dbReference>
<name>A0ABV3JPI8_9ACTN</name>
<comment type="caution">
    <text evidence="1">The sequence shown here is derived from an EMBL/GenBank/DDBJ whole genome shotgun (WGS) entry which is preliminary data.</text>
</comment>
<keyword evidence="2" id="KW-1185">Reference proteome</keyword>
<accession>A0ABV3JPI8</accession>
<proteinExistence type="predicted"/>
<evidence type="ECO:0000313" key="1">
    <source>
        <dbReference type="EMBL" id="MEV5249513.1"/>
    </source>
</evidence>
<organism evidence="1 2">
    <name type="scientific">Streptomyces werraensis</name>
    <dbReference type="NCBI Taxonomy" id="68284"/>
    <lineage>
        <taxon>Bacteria</taxon>
        <taxon>Bacillati</taxon>
        <taxon>Actinomycetota</taxon>
        <taxon>Actinomycetes</taxon>
        <taxon>Kitasatosporales</taxon>
        <taxon>Streptomycetaceae</taxon>
        <taxon>Streptomyces</taxon>
    </lineage>
</organism>
<reference evidence="1 2" key="1">
    <citation type="submission" date="2024-06" db="EMBL/GenBank/DDBJ databases">
        <title>The Natural Products Discovery Center: Release of the First 8490 Sequenced Strains for Exploring Actinobacteria Biosynthetic Diversity.</title>
        <authorList>
            <person name="Kalkreuter E."/>
            <person name="Kautsar S.A."/>
            <person name="Yang D."/>
            <person name="Bader C.D."/>
            <person name="Teijaro C.N."/>
            <person name="Fluegel L."/>
            <person name="Davis C.M."/>
            <person name="Simpson J.R."/>
            <person name="Lauterbach L."/>
            <person name="Steele A.D."/>
            <person name="Gui C."/>
            <person name="Meng S."/>
            <person name="Li G."/>
            <person name="Viehrig K."/>
            <person name="Ye F."/>
            <person name="Su P."/>
            <person name="Kiefer A.F."/>
            <person name="Nichols A."/>
            <person name="Cepeda A.J."/>
            <person name="Yan W."/>
            <person name="Fan B."/>
            <person name="Jiang Y."/>
            <person name="Adhikari A."/>
            <person name="Zheng C.-J."/>
            <person name="Schuster L."/>
            <person name="Cowan T.M."/>
            <person name="Smanski M.J."/>
            <person name="Chevrette M.G."/>
            <person name="De Carvalho L.P.S."/>
            <person name="Shen B."/>
        </authorList>
    </citation>
    <scope>NUCLEOTIDE SEQUENCE [LARGE SCALE GENOMIC DNA]</scope>
    <source>
        <strain evidence="1 2">NPDC052768</strain>
    </source>
</reference>
<evidence type="ECO:0000313" key="2">
    <source>
        <dbReference type="Proteomes" id="UP001552527"/>
    </source>
</evidence>
<protein>
    <submittedName>
        <fullName evidence="1">Uncharacterized protein</fullName>
    </submittedName>
</protein>
<gene>
    <name evidence="1" type="ORF">AB0K95_30230</name>
</gene>